<dbReference type="EMBL" id="PFMD01000063">
    <property type="protein sequence ID" value="PIY95947.1"/>
    <property type="molecule type" value="Genomic_DNA"/>
</dbReference>
<evidence type="ECO:0000313" key="1">
    <source>
        <dbReference type="EMBL" id="PIY95947.1"/>
    </source>
</evidence>
<evidence type="ECO:0000313" key="2">
    <source>
        <dbReference type="Proteomes" id="UP000230779"/>
    </source>
</evidence>
<dbReference type="PANTHER" id="PTHR38597:SF1">
    <property type="entry name" value="BLL3834 PROTEIN"/>
    <property type="match status" value="1"/>
</dbReference>
<organism evidence="1 2">
    <name type="scientific">Candidatus Kerfeldbacteria bacterium CG_4_10_14_0_8_um_filter_42_10</name>
    <dbReference type="NCBI Taxonomy" id="2014248"/>
    <lineage>
        <taxon>Bacteria</taxon>
        <taxon>Candidatus Kerfeldiibacteriota</taxon>
    </lineage>
</organism>
<name>A0A2M7RHB1_9BACT</name>
<dbReference type="Pfam" id="PF05559">
    <property type="entry name" value="DUF763"/>
    <property type="match status" value="1"/>
</dbReference>
<dbReference type="AlphaFoldDB" id="A0A2M7RHB1"/>
<accession>A0A2M7RHB1</accession>
<dbReference type="PANTHER" id="PTHR38597">
    <property type="entry name" value="BLL3834 PROTEIN"/>
    <property type="match status" value="1"/>
</dbReference>
<proteinExistence type="predicted"/>
<reference evidence="1 2" key="1">
    <citation type="submission" date="2017-09" db="EMBL/GenBank/DDBJ databases">
        <title>Depth-based differentiation of microbial function through sediment-hosted aquifers and enrichment of novel symbionts in the deep terrestrial subsurface.</title>
        <authorList>
            <person name="Probst A.J."/>
            <person name="Ladd B."/>
            <person name="Jarett J.K."/>
            <person name="Geller-Mcgrath D.E."/>
            <person name="Sieber C.M."/>
            <person name="Emerson J.B."/>
            <person name="Anantharaman K."/>
            <person name="Thomas B.C."/>
            <person name="Malmstrom R."/>
            <person name="Stieglmeier M."/>
            <person name="Klingl A."/>
            <person name="Woyke T."/>
            <person name="Ryan C.M."/>
            <person name="Banfield J.F."/>
        </authorList>
    </citation>
    <scope>NUCLEOTIDE SEQUENCE [LARGE SCALE GENOMIC DNA]</scope>
    <source>
        <strain evidence="1">CG_4_10_14_0_8_um_filter_42_10</strain>
    </source>
</reference>
<dbReference type="Proteomes" id="UP000230779">
    <property type="component" value="Unassembled WGS sequence"/>
</dbReference>
<protein>
    <submittedName>
        <fullName evidence="1">DUF763 domain-containing protein</fullName>
    </submittedName>
</protein>
<comment type="caution">
    <text evidence="1">The sequence shown here is derived from an EMBL/GenBank/DDBJ whole genome shotgun (WGS) entry which is preliminary data.</text>
</comment>
<sequence length="384" mass="43832">MQRGVATFTLDWGKCPPWLFQRMVKLGREMVQVLVAEYGPDEFIKRIADPVWFQSLGTVLAFDWNASGLTTILTAALKEAIRFQERDLGIFICGGKGKTSRKTPDQILEWGERINLPEEQANKLVYNSRMSAKVDSALVQDGFQIYHHTFFFSKNGAWAVVQQGMNTESQMARRYHWFSENINDLIVEPHSGIMSDLIDRNNQTLNMTSRKSGQSRQVAVGLVQEGYRTIMHDIELLRKHSSDLSTMVSLKKGQDKLTLLRLANTEFHAHPVLGEDFSKSKYLEKIIWKLCEARPENYEKILALEGVGPKTIRALALVSEVVYGANPSYEDPARYSFAHGGKDGTPYFVDQPTYDKTIEVMREVVRKTRLSAYEKDRALKRLEN</sequence>
<gene>
    <name evidence="1" type="ORF">COY66_05425</name>
</gene>
<dbReference type="InterPro" id="IPR008482">
    <property type="entry name" value="DUF763"/>
</dbReference>